<dbReference type="EMBL" id="CEKZ01000003">
    <property type="protein sequence ID" value="CEQ03052.1"/>
    <property type="molecule type" value="Genomic_DNA"/>
</dbReference>
<organism evidence="2 4">
    <name type="scientific">Paraclostridium sordellii</name>
    <name type="common">Clostridium sordellii</name>
    <dbReference type="NCBI Taxonomy" id="1505"/>
    <lineage>
        <taxon>Bacteria</taxon>
        <taxon>Bacillati</taxon>
        <taxon>Bacillota</taxon>
        <taxon>Clostridia</taxon>
        <taxon>Peptostreptococcales</taxon>
        <taxon>Peptostreptococcaceae</taxon>
        <taxon>Paraclostridium</taxon>
    </lineage>
</organism>
<dbReference type="Proteomes" id="UP000049127">
    <property type="component" value="Unassembled WGS sequence"/>
</dbReference>
<dbReference type="AlphaFoldDB" id="A0A0A1SFW5"/>
<gene>
    <name evidence="1" type="ORF">ATCC9714_11311</name>
    <name evidence="2" type="ORF">R28058_07851</name>
</gene>
<dbReference type="EMBL" id="LN679998">
    <property type="protein sequence ID" value="CEJ73243.1"/>
    <property type="molecule type" value="Genomic_DNA"/>
</dbReference>
<evidence type="ECO:0000313" key="1">
    <source>
        <dbReference type="EMBL" id="CEJ73243.1"/>
    </source>
</evidence>
<dbReference type="RefSeq" id="WP_021128424.1">
    <property type="nucleotide sequence ID" value="NZ_BDJI01000002.1"/>
</dbReference>
<evidence type="ECO:0000313" key="2">
    <source>
        <dbReference type="EMBL" id="CEQ03052.1"/>
    </source>
</evidence>
<proteinExistence type="predicted"/>
<dbReference type="Proteomes" id="UP000032811">
    <property type="component" value="Chromosome 1"/>
</dbReference>
<dbReference type="GeneID" id="97536994"/>
<reference evidence="1 3" key="1">
    <citation type="submission" date="2014-11" db="EMBL/GenBank/DDBJ databases">
        <authorList>
            <person name="Aslett M.A."/>
            <person name="De Silva N."/>
        </authorList>
    </citation>
    <scope>NUCLEOTIDE SEQUENCE [LARGE SCALE GENOMIC DNA]</scope>
    <source>
        <strain evidence="1 3">ATCC9714</strain>
    </source>
</reference>
<keyword evidence="3" id="KW-1185">Reference proteome</keyword>
<protein>
    <submittedName>
        <fullName evidence="2">Uncharacterized protein</fullName>
    </submittedName>
</protein>
<dbReference type="KEGG" id="psor:RSJ16_06535"/>
<evidence type="ECO:0000313" key="3">
    <source>
        <dbReference type="Proteomes" id="UP000032811"/>
    </source>
</evidence>
<accession>A0A0A1SFW5</accession>
<evidence type="ECO:0000313" key="4">
    <source>
        <dbReference type="Proteomes" id="UP000049127"/>
    </source>
</evidence>
<name>A0A0A1SFW5_PARSO</name>
<reference evidence="2 4" key="2">
    <citation type="submission" date="2015-01" db="EMBL/GenBank/DDBJ databases">
        <authorList>
            <person name="Aslett A.Martin."/>
            <person name="De Silva Nishadi"/>
        </authorList>
    </citation>
    <scope>NUCLEOTIDE SEQUENCE [LARGE SCALE GENOMIC DNA]</scope>
    <source>
        <strain evidence="2 4">R28058</strain>
    </source>
</reference>
<dbReference type="OrthoDB" id="9913765at2"/>
<sequence>MKKNDKNIPTKRNSYEELFIPKQRGYEELFEGGAIEELTDDTPYTFIHPNKYEIEELLEDDKKNK</sequence>